<protein>
    <recommendedName>
        <fullName evidence="1">SnoaL-like domain-containing protein</fullName>
    </recommendedName>
</protein>
<accession>A0ABR4BV21</accession>
<sequence length="154" mass="17475">MSVNQTTISEKAEFNRQLAGDICKKWSVPKGGDVEPFFALFHDDATFTTMAKPELFPRLGGTKTKEEFKEWVYHESRLTDLVVNCEGVTADADRVAVEASSTMSVNGNEYNNLYHWLFEVKDGKISAARFYLDTLFAKKAIEWMSEIHPAREAI</sequence>
<dbReference type="SUPFAM" id="SSF54427">
    <property type="entry name" value="NTF2-like"/>
    <property type="match status" value="1"/>
</dbReference>
<dbReference type="EMBL" id="JAZHXI010000018">
    <property type="protein sequence ID" value="KAL2061492.1"/>
    <property type="molecule type" value="Genomic_DNA"/>
</dbReference>
<keyword evidence="3" id="KW-1185">Reference proteome</keyword>
<name>A0ABR4BV21_9HELO</name>
<evidence type="ECO:0000313" key="2">
    <source>
        <dbReference type="EMBL" id="KAL2061492.1"/>
    </source>
</evidence>
<evidence type="ECO:0000259" key="1">
    <source>
        <dbReference type="Pfam" id="PF12680"/>
    </source>
</evidence>
<evidence type="ECO:0000313" key="3">
    <source>
        <dbReference type="Proteomes" id="UP001595075"/>
    </source>
</evidence>
<reference evidence="2 3" key="1">
    <citation type="journal article" date="2024" name="Commun. Biol.">
        <title>Comparative genomic analysis of thermophilic fungi reveals convergent evolutionary adaptations and gene losses.</title>
        <authorList>
            <person name="Steindorff A.S."/>
            <person name="Aguilar-Pontes M.V."/>
            <person name="Robinson A.J."/>
            <person name="Andreopoulos B."/>
            <person name="LaButti K."/>
            <person name="Kuo A."/>
            <person name="Mondo S."/>
            <person name="Riley R."/>
            <person name="Otillar R."/>
            <person name="Haridas S."/>
            <person name="Lipzen A."/>
            <person name="Grimwood J."/>
            <person name="Schmutz J."/>
            <person name="Clum A."/>
            <person name="Reid I.D."/>
            <person name="Moisan M.C."/>
            <person name="Butler G."/>
            <person name="Nguyen T.T.M."/>
            <person name="Dewar K."/>
            <person name="Conant G."/>
            <person name="Drula E."/>
            <person name="Henrissat B."/>
            <person name="Hansel C."/>
            <person name="Singer S."/>
            <person name="Hutchinson M.I."/>
            <person name="de Vries R.P."/>
            <person name="Natvig D.O."/>
            <person name="Powell A.J."/>
            <person name="Tsang A."/>
            <person name="Grigoriev I.V."/>
        </authorList>
    </citation>
    <scope>NUCLEOTIDE SEQUENCE [LARGE SCALE GENOMIC DNA]</scope>
    <source>
        <strain evidence="2 3">CBS 494.80</strain>
    </source>
</reference>
<organism evidence="2 3">
    <name type="scientific">Oculimacula yallundae</name>
    <dbReference type="NCBI Taxonomy" id="86028"/>
    <lineage>
        <taxon>Eukaryota</taxon>
        <taxon>Fungi</taxon>
        <taxon>Dikarya</taxon>
        <taxon>Ascomycota</taxon>
        <taxon>Pezizomycotina</taxon>
        <taxon>Leotiomycetes</taxon>
        <taxon>Helotiales</taxon>
        <taxon>Ploettnerulaceae</taxon>
        <taxon>Oculimacula</taxon>
    </lineage>
</organism>
<dbReference type="InterPro" id="IPR037401">
    <property type="entry name" value="SnoaL-like"/>
</dbReference>
<dbReference type="Pfam" id="PF12680">
    <property type="entry name" value="SnoaL_2"/>
    <property type="match status" value="1"/>
</dbReference>
<dbReference type="Proteomes" id="UP001595075">
    <property type="component" value="Unassembled WGS sequence"/>
</dbReference>
<dbReference type="Gene3D" id="3.10.450.50">
    <property type="match status" value="1"/>
</dbReference>
<dbReference type="InterPro" id="IPR032710">
    <property type="entry name" value="NTF2-like_dom_sf"/>
</dbReference>
<comment type="caution">
    <text evidence="2">The sequence shown here is derived from an EMBL/GenBank/DDBJ whole genome shotgun (WGS) entry which is preliminary data.</text>
</comment>
<feature type="domain" description="SnoaL-like" evidence="1">
    <location>
        <begin position="32"/>
        <end position="126"/>
    </location>
</feature>
<proteinExistence type="predicted"/>
<gene>
    <name evidence="2" type="ORF">VTL71DRAFT_6869</name>
</gene>